<sequence>MVAGVERTVAVVGTVVAKRSPSFAFPSSGTTTALSCAMWNRNRVGDAVRLSRCPGVGRPGSGRVLWEVREISMAGSFRSVRGWGGRCYDVLAC</sequence>
<dbReference type="EMBL" id="GBIH01001027">
    <property type="protein sequence ID" value="JAC93683.1"/>
    <property type="molecule type" value="mRNA"/>
</dbReference>
<name>A0A090XEY6_IXORI</name>
<reference evidence="1" key="1">
    <citation type="journal article" date="2015" name="PLoS Negl. Trop. Dis.">
        <title>Deep Sequencing Analysis of the Ixodes ricinus Haemocytome.</title>
        <authorList>
            <person name="Kotsyfakis M."/>
            <person name="Kopacek P."/>
            <person name="Franta Z."/>
            <person name="Pedra J.H."/>
            <person name="Ribeiro J.M."/>
        </authorList>
    </citation>
    <scope>NUCLEOTIDE SEQUENCE</scope>
</reference>
<protein>
    <submittedName>
        <fullName evidence="1">Uncharacterized protein</fullName>
    </submittedName>
</protein>
<proteinExistence type="evidence at transcript level"/>
<accession>A0A090XEY6</accession>
<evidence type="ECO:0000313" key="1">
    <source>
        <dbReference type="EMBL" id="JAC93683.1"/>
    </source>
</evidence>
<dbReference type="AlphaFoldDB" id="A0A090XEY6"/>
<organism evidence="1">
    <name type="scientific">Ixodes ricinus</name>
    <name type="common">Common tick</name>
    <name type="synonym">Acarus ricinus</name>
    <dbReference type="NCBI Taxonomy" id="34613"/>
    <lineage>
        <taxon>Eukaryota</taxon>
        <taxon>Metazoa</taxon>
        <taxon>Ecdysozoa</taxon>
        <taxon>Arthropoda</taxon>
        <taxon>Chelicerata</taxon>
        <taxon>Arachnida</taxon>
        <taxon>Acari</taxon>
        <taxon>Parasitiformes</taxon>
        <taxon>Ixodida</taxon>
        <taxon>Ixodoidea</taxon>
        <taxon>Ixodidae</taxon>
        <taxon>Ixodinae</taxon>
        <taxon>Ixodes</taxon>
    </lineage>
</organism>